<dbReference type="AlphaFoldDB" id="F5YLX0"/>
<dbReference type="EMBL" id="CP001843">
    <property type="protein sequence ID" value="AEF85729.1"/>
    <property type="molecule type" value="Genomic_DNA"/>
</dbReference>
<dbReference type="HOGENOM" id="CLU_3174479_0_0_12"/>
<gene>
    <name evidence="1" type="ordered locus">TREPR_1825</name>
</gene>
<dbReference type="KEGG" id="tpi:TREPR_1825"/>
<dbReference type="STRING" id="545694.TREPR_1825"/>
<organism evidence="1 2">
    <name type="scientific">Treponema primitia (strain ATCC BAA-887 / DSM 12427 / ZAS-2)</name>
    <dbReference type="NCBI Taxonomy" id="545694"/>
    <lineage>
        <taxon>Bacteria</taxon>
        <taxon>Pseudomonadati</taxon>
        <taxon>Spirochaetota</taxon>
        <taxon>Spirochaetia</taxon>
        <taxon>Spirochaetales</taxon>
        <taxon>Treponemataceae</taxon>
        <taxon>Treponema</taxon>
    </lineage>
</organism>
<evidence type="ECO:0000313" key="1">
    <source>
        <dbReference type="EMBL" id="AEF85729.1"/>
    </source>
</evidence>
<reference evidence="1 2" key="2">
    <citation type="journal article" date="2011" name="ISME J.">
        <title>RNA-seq reveals cooperative metabolic interactions between two termite-gut spirochete species in co-culture.</title>
        <authorList>
            <person name="Rosenthal A.Z."/>
            <person name="Matson E.G."/>
            <person name="Eldar A."/>
            <person name="Leadbetter J.R."/>
        </authorList>
    </citation>
    <scope>NUCLEOTIDE SEQUENCE [LARGE SCALE GENOMIC DNA]</scope>
    <source>
        <strain evidence="2">ATCC BAA-887 / DSM 12427 / ZAS-2</strain>
    </source>
</reference>
<dbReference type="Proteomes" id="UP000009223">
    <property type="component" value="Chromosome"/>
</dbReference>
<reference evidence="2" key="1">
    <citation type="submission" date="2009-12" db="EMBL/GenBank/DDBJ databases">
        <title>Complete sequence of Treponema primitia strain ZAS-2.</title>
        <authorList>
            <person name="Tetu S.G."/>
            <person name="Matson E."/>
            <person name="Ren Q."/>
            <person name="Seshadri R."/>
            <person name="Elbourne L."/>
            <person name="Hassan K.A."/>
            <person name="Durkin A."/>
            <person name="Radune D."/>
            <person name="Mohamoud Y."/>
            <person name="Shay R."/>
            <person name="Jin S."/>
            <person name="Zhang X."/>
            <person name="Lucey K."/>
            <person name="Ballor N.R."/>
            <person name="Ottesen E."/>
            <person name="Rosenthal R."/>
            <person name="Allen A."/>
            <person name="Leadbetter J.R."/>
            <person name="Paulsen I.T."/>
        </authorList>
    </citation>
    <scope>NUCLEOTIDE SEQUENCE [LARGE SCALE GENOMIC DNA]</scope>
    <source>
        <strain evidence="2">ATCC BAA-887 / DSM 12427 / ZAS-2</strain>
    </source>
</reference>
<name>F5YLX0_TREPZ</name>
<evidence type="ECO:0000313" key="2">
    <source>
        <dbReference type="Proteomes" id="UP000009223"/>
    </source>
</evidence>
<accession>F5YLX0</accession>
<keyword evidence="2" id="KW-1185">Reference proteome</keyword>
<sequence>MEESWMFYWWSVKKGLITISPVRKPYGDWACNHIDLFDKMVNLEFGK</sequence>
<proteinExistence type="predicted"/>
<protein>
    <submittedName>
        <fullName evidence="1">Uncharacterized protein</fullName>
    </submittedName>
</protein>